<feature type="transmembrane region" description="Helical" evidence="1">
    <location>
        <begin position="16"/>
        <end position="36"/>
    </location>
</feature>
<dbReference type="InterPro" id="IPR038330">
    <property type="entry name" value="TspO/MBR-related_sf"/>
</dbReference>
<keyword evidence="1" id="KW-0812">Transmembrane</keyword>
<evidence type="ECO:0000313" key="3">
    <source>
        <dbReference type="Proteomes" id="UP000437709"/>
    </source>
</evidence>
<organism evidence="2 3">
    <name type="scientific">Georgenia subflava</name>
    <dbReference type="NCBI Taxonomy" id="1622177"/>
    <lineage>
        <taxon>Bacteria</taxon>
        <taxon>Bacillati</taxon>
        <taxon>Actinomycetota</taxon>
        <taxon>Actinomycetes</taxon>
        <taxon>Micrococcales</taxon>
        <taxon>Bogoriellaceae</taxon>
        <taxon>Georgenia</taxon>
    </lineage>
</organism>
<feature type="transmembrane region" description="Helical" evidence="1">
    <location>
        <begin position="113"/>
        <end position="132"/>
    </location>
</feature>
<feature type="transmembrane region" description="Helical" evidence="1">
    <location>
        <begin position="152"/>
        <end position="172"/>
    </location>
</feature>
<keyword evidence="1" id="KW-1133">Transmembrane helix</keyword>
<feature type="transmembrane region" description="Helical" evidence="1">
    <location>
        <begin position="56"/>
        <end position="78"/>
    </location>
</feature>
<dbReference type="Gene3D" id="1.20.1260.100">
    <property type="entry name" value="TspO/MBR protein"/>
    <property type="match status" value="1"/>
</dbReference>
<dbReference type="EMBL" id="WHPC01000052">
    <property type="protein sequence ID" value="MPV37859.1"/>
    <property type="molecule type" value="Genomic_DNA"/>
</dbReference>
<sequence length="270" mass="27691">MRSTEERAARPRVRQVVVTLAYLVCLVGSVVGVGAFGGTPIAEAAGGLLAADSTHLAPGSGAFSIWTVIYVGLGLYTVWQWWDRDDARRLAPLIVASLLLNAAWILVVQAGWVWLSVLVIVALLAVLAAIFVRLVRTRPGTVVEAAVVDGTFGLYLGWVAIATCANVAAALAGAGFTGAGAPEWWAVGVLVVATLVGLALAVFGRGRLAPAASLGWGLAWIAVARTTGDLLSQTTAVMAGLACVLVVVGTVAVRGRRALGAPHGRPVGPS</sequence>
<evidence type="ECO:0000313" key="2">
    <source>
        <dbReference type="EMBL" id="MPV37859.1"/>
    </source>
</evidence>
<dbReference type="RefSeq" id="WP_152194201.1">
    <property type="nucleotide sequence ID" value="NZ_VUKD01000001.1"/>
</dbReference>
<name>A0A6N7EI95_9MICO</name>
<proteinExistence type="predicted"/>
<evidence type="ECO:0000256" key="1">
    <source>
        <dbReference type="SAM" id="Phobius"/>
    </source>
</evidence>
<feature type="transmembrane region" description="Helical" evidence="1">
    <location>
        <begin position="90"/>
        <end position="107"/>
    </location>
</feature>
<feature type="transmembrane region" description="Helical" evidence="1">
    <location>
        <begin position="184"/>
        <end position="203"/>
    </location>
</feature>
<dbReference type="OrthoDB" id="5189031at2"/>
<dbReference type="AlphaFoldDB" id="A0A6N7EI95"/>
<feature type="transmembrane region" description="Helical" evidence="1">
    <location>
        <begin position="230"/>
        <end position="253"/>
    </location>
</feature>
<keyword evidence="1" id="KW-0472">Membrane</keyword>
<dbReference type="Proteomes" id="UP000437709">
    <property type="component" value="Unassembled WGS sequence"/>
</dbReference>
<reference evidence="2 3" key="1">
    <citation type="submission" date="2019-10" db="EMBL/GenBank/DDBJ databases">
        <title>Georgenia wutianyii sp. nov. and Georgenia yuyongxinii sp. nov. isolated from plateau pika (Ochotona curzoniae) in the Qinghai-Tibet plateau of China.</title>
        <authorList>
            <person name="Tian Z."/>
        </authorList>
    </citation>
    <scope>NUCLEOTIDE SEQUENCE [LARGE SCALE GENOMIC DNA]</scope>
    <source>
        <strain evidence="2 3">JCM 19765</strain>
    </source>
</reference>
<feature type="transmembrane region" description="Helical" evidence="1">
    <location>
        <begin position="208"/>
        <end position="224"/>
    </location>
</feature>
<protein>
    <submittedName>
        <fullName evidence="2">Tryptophan-rich sensory protein</fullName>
    </submittedName>
</protein>
<comment type="caution">
    <text evidence="2">The sequence shown here is derived from an EMBL/GenBank/DDBJ whole genome shotgun (WGS) entry which is preliminary data.</text>
</comment>
<gene>
    <name evidence="2" type="ORF">GB881_12540</name>
</gene>
<accession>A0A6N7EI95</accession>
<keyword evidence="3" id="KW-1185">Reference proteome</keyword>